<keyword evidence="4 9" id="KW-0349">Heme</keyword>
<dbReference type="GO" id="GO:0005506">
    <property type="term" value="F:iron ion binding"/>
    <property type="evidence" value="ECO:0007669"/>
    <property type="project" value="InterPro"/>
</dbReference>
<keyword evidence="8 10" id="KW-0503">Monooxygenase</keyword>
<evidence type="ECO:0000256" key="7">
    <source>
        <dbReference type="ARBA" id="ARBA00023004"/>
    </source>
</evidence>
<evidence type="ECO:0000313" key="12">
    <source>
        <dbReference type="EMBL" id="KAF5349315.1"/>
    </source>
</evidence>
<reference evidence="12 13" key="1">
    <citation type="journal article" date="2020" name="ISME J.">
        <title>Uncovering the hidden diversity of litter-decomposition mechanisms in mushroom-forming fungi.</title>
        <authorList>
            <person name="Floudas D."/>
            <person name="Bentzer J."/>
            <person name="Ahren D."/>
            <person name="Johansson T."/>
            <person name="Persson P."/>
            <person name="Tunlid A."/>
        </authorList>
    </citation>
    <scope>NUCLEOTIDE SEQUENCE [LARGE SCALE GENOMIC DNA]</scope>
    <source>
        <strain evidence="12 13">CBS 291.85</strain>
    </source>
</reference>
<evidence type="ECO:0000313" key="13">
    <source>
        <dbReference type="Proteomes" id="UP000559256"/>
    </source>
</evidence>
<name>A0A8H5FTN5_9AGAR</name>
<dbReference type="InterPro" id="IPR001128">
    <property type="entry name" value="Cyt_P450"/>
</dbReference>
<dbReference type="CDD" id="cd11065">
    <property type="entry name" value="CYP64-like"/>
    <property type="match status" value="1"/>
</dbReference>
<keyword evidence="11" id="KW-0812">Transmembrane</keyword>
<evidence type="ECO:0000256" key="1">
    <source>
        <dbReference type="ARBA" id="ARBA00001971"/>
    </source>
</evidence>
<comment type="cofactor">
    <cofactor evidence="1 9">
        <name>heme</name>
        <dbReference type="ChEBI" id="CHEBI:30413"/>
    </cofactor>
</comment>
<dbReference type="AlphaFoldDB" id="A0A8H5FTN5"/>
<dbReference type="InterPro" id="IPR017972">
    <property type="entry name" value="Cyt_P450_CS"/>
</dbReference>
<evidence type="ECO:0000256" key="2">
    <source>
        <dbReference type="ARBA" id="ARBA00005179"/>
    </source>
</evidence>
<dbReference type="PANTHER" id="PTHR46300">
    <property type="entry name" value="P450, PUTATIVE (EUROFUNG)-RELATED-RELATED"/>
    <property type="match status" value="1"/>
</dbReference>
<dbReference type="OrthoDB" id="2789670at2759"/>
<evidence type="ECO:0000256" key="4">
    <source>
        <dbReference type="ARBA" id="ARBA00022617"/>
    </source>
</evidence>
<keyword evidence="11" id="KW-1133">Transmembrane helix</keyword>
<dbReference type="PROSITE" id="PS00086">
    <property type="entry name" value="CYTOCHROME_P450"/>
    <property type="match status" value="1"/>
</dbReference>
<dbReference type="Gene3D" id="1.10.630.10">
    <property type="entry name" value="Cytochrome P450"/>
    <property type="match status" value="1"/>
</dbReference>
<keyword evidence="6 10" id="KW-0560">Oxidoreductase</keyword>
<keyword evidence="13" id="KW-1185">Reference proteome</keyword>
<dbReference type="Proteomes" id="UP000559256">
    <property type="component" value="Unassembled WGS sequence"/>
</dbReference>
<comment type="pathway">
    <text evidence="2">Secondary metabolite biosynthesis.</text>
</comment>
<keyword evidence="7 9" id="KW-0408">Iron</keyword>
<gene>
    <name evidence="12" type="ORF">D9758_011802</name>
</gene>
<keyword evidence="11" id="KW-0472">Membrane</keyword>
<evidence type="ECO:0000256" key="9">
    <source>
        <dbReference type="PIRSR" id="PIRSR602401-1"/>
    </source>
</evidence>
<evidence type="ECO:0000256" key="10">
    <source>
        <dbReference type="RuleBase" id="RU000461"/>
    </source>
</evidence>
<evidence type="ECO:0000256" key="8">
    <source>
        <dbReference type="ARBA" id="ARBA00023033"/>
    </source>
</evidence>
<keyword evidence="5 9" id="KW-0479">Metal-binding</keyword>
<comment type="caution">
    <text evidence="12">The sequence shown here is derived from an EMBL/GenBank/DDBJ whole genome shotgun (WGS) entry which is preliminary data.</text>
</comment>
<evidence type="ECO:0000256" key="6">
    <source>
        <dbReference type="ARBA" id="ARBA00023002"/>
    </source>
</evidence>
<dbReference type="Pfam" id="PF00067">
    <property type="entry name" value="p450"/>
    <property type="match status" value="1"/>
</dbReference>
<dbReference type="PRINTS" id="PR00463">
    <property type="entry name" value="EP450I"/>
</dbReference>
<sequence length="511" mass="57549">MSTSLLGYLHYYGPILAKIALIPIFYFVLLPRFRPSFPPGPRPLPGIGNIHQIPNKCPEETFAQWGKEYGNVVHIRVFGSSMVILNSIQVAQDLFDKRGAIYSDRPRFVLLNELMGWHNASTHVRYGPRFRKHRRFIHQTFNEQAAHLLRPLQGKETLNLIRGFVETPGQYSQHIRRFAAATIMKVTYGRDVTSIDDPFVLLAERAGSLTVQSGTPAASLVDFFPVMKYLPDWAPMAGFKRSARVVKEAVDDMMNIRFQMVKDQVSSGTAPPCMTSRLLESFGKSITFEDEENVKGVAGTMYVAAEDTTACVLASFVLAMVLHPQVLRKAQQEMDQVVGIDKLPTLEDRDRLPFLECVLKEVLRWNPPVPLGMPHRLMVDDLYEGYYIPKDTMVLANLFAILHDCSDPNSFRPERFLTEDLVDPLGVVFGFGRRRCPGRYFADAGVWLVMANLVACIDITKARDENGAEVTPEVAFKTGFVRHPKSFPCEIKPRSAAIEAVINFALANPRN</sequence>
<dbReference type="InterPro" id="IPR002401">
    <property type="entry name" value="Cyt_P450_E_grp-I"/>
</dbReference>
<dbReference type="InterPro" id="IPR036396">
    <property type="entry name" value="Cyt_P450_sf"/>
</dbReference>
<feature type="binding site" description="axial binding residue" evidence="9">
    <location>
        <position position="436"/>
    </location>
    <ligand>
        <name>heme</name>
        <dbReference type="ChEBI" id="CHEBI:30413"/>
    </ligand>
    <ligandPart>
        <name>Fe</name>
        <dbReference type="ChEBI" id="CHEBI:18248"/>
    </ligandPart>
</feature>
<feature type="transmembrane region" description="Helical" evidence="11">
    <location>
        <begin position="12"/>
        <end position="30"/>
    </location>
</feature>
<dbReference type="EMBL" id="JAACJM010000082">
    <property type="protein sequence ID" value="KAF5349315.1"/>
    <property type="molecule type" value="Genomic_DNA"/>
</dbReference>
<proteinExistence type="inferred from homology"/>
<dbReference type="PANTHER" id="PTHR46300:SF7">
    <property type="entry name" value="P450, PUTATIVE (EUROFUNG)-RELATED"/>
    <property type="match status" value="1"/>
</dbReference>
<dbReference type="GO" id="GO:0004497">
    <property type="term" value="F:monooxygenase activity"/>
    <property type="evidence" value="ECO:0007669"/>
    <property type="project" value="UniProtKB-KW"/>
</dbReference>
<dbReference type="InterPro" id="IPR050364">
    <property type="entry name" value="Cytochrome_P450_fung"/>
</dbReference>
<evidence type="ECO:0000256" key="5">
    <source>
        <dbReference type="ARBA" id="ARBA00022723"/>
    </source>
</evidence>
<comment type="similarity">
    <text evidence="3 10">Belongs to the cytochrome P450 family.</text>
</comment>
<dbReference type="SUPFAM" id="SSF48264">
    <property type="entry name" value="Cytochrome P450"/>
    <property type="match status" value="1"/>
</dbReference>
<accession>A0A8H5FTN5</accession>
<dbReference type="GO" id="GO:0020037">
    <property type="term" value="F:heme binding"/>
    <property type="evidence" value="ECO:0007669"/>
    <property type="project" value="InterPro"/>
</dbReference>
<organism evidence="12 13">
    <name type="scientific">Tetrapyrgos nigripes</name>
    <dbReference type="NCBI Taxonomy" id="182062"/>
    <lineage>
        <taxon>Eukaryota</taxon>
        <taxon>Fungi</taxon>
        <taxon>Dikarya</taxon>
        <taxon>Basidiomycota</taxon>
        <taxon>Agaricomycotina</taxon>
        <taxon>Agaricomycetes</taxon>
        <taxon>Agaricomycetidae</taxon>
        <taxon>Agaricales</taxon>
        <taxon>Marasmiineae</taxon>
        <taxon>Marasmiaceae</taxon>
        <taxon>Tetrapyrgos</taxon>
    </lineage>
</organism>
<dbReference type="GO" id="GO:0016705">
    <property type="term" value="F:oxidoreductase activity, acting on paired donors, with incorporation or reduction of molecular oxygen"/>
    <property type="evidence" value="ECO:0007669"/>
    <property type="project" value="InterPro"/>
</dbReference>
<evidence type="ECO:0000256" key="11">
    <source>
        <dbReference type="SAM" id="Phobius"/>
    </source>
</evidence>
<evidence type="ECO:0000256" key="3">
    <source>
        <dbReference type="ARBA" id="ARBA00010617"/>
    </source>
</evidence>
<evidence type="ECO:0008006" key="14">
    <source>
        <dbReference type="Google" id="ProtNLM"/>
    </source>
</evidence>
<protein>
    <recommendedName>
        <fullName evidence="14">Cytochrome P450</fullName>
    </recommendedName>
</protein>